<sequence>MVPDHGVLDPETDPLATLVLEPDDLRTLAQRVASSPEGGTRTHHAPWTGAPLASLPQSTPADVARAARRARAAQRRWAAVPARDRARLLLRVHDLLLSRQSDVLDLVQLENGKARAAAFEEVADVAILARHLGLRAPAYLADERRPGLVPGLTGVRVQHDPVGVVGVVAPWNYPLSLTLGDVLPALAAGDAVLLRPDPQTPLTALWAVELLEDAGMPAGLVQVVLGDGPTVGAAVVDHVDHLVFTGSTATGRVVAARAAERLVPTTLELGGKNALYVAGDVDVEVAAEGAVRACFGGTGQLCVSAERLYVHEAVADPFAAALARRTRALRVGTGLDYRSDVGSLTSAEQLARVVEHVEDALSGGARVLAGGVHRPDLGPYVYEPTVLEGVGEHARAFREETFGPVVALSRVASDDEAVAAVNDSGYGLHASVWSGSSRRGAALAARLRAGSVSVNEGYQASWGSVAAPQGGRGASGWGARHGREGLLALTAARTVAVQRGAHGLRLAGRRVLPPVGLGRVLSGPPERWTADVTAVLRAARRLRLR</sequence>
<evidence type="ECO:0000313" key="8">
    <source>
        <dbReference type="Proteomes" id="UP000321723"/>
    </source>
</evidence>
<dbReference type="EMBL" id="BJVQ01000077">
    <property type="protein sequence ID" value="GEL48380.1"/>
    <property type="molecule type" value="Genomic_DNA"/>
</dbReference>
<evidence type="ECO:0000313" key="9">
    <source>
        <dbReference type="Proteomes" id="UP000564629"/>
    </source>
</evidence>
<evidence type="ECO:0000256" key="2">
    <source>
        <dbReference type="PROSITE-ProRule" id="PRU10007"/>
    </source>
</evidence>
<comment type="caution">
    <text evidence="6">The sequence shown here is derived from an EMBL/GenBank/DDBJ whole genome shotgun (WGS) entry which is preliminary data.</text>
</comment>
<reference evidence="7 9" key="2">
    <citation type="submission" date="2020-08" db="EMBL/GenBank/DDBJ databases">
        <title>Sequencing the genomes of 1000 actinobacteria strains.</title>
        <authorList>
            <person name="Klenk H.-P."/>
        </authorList>
    </citation>
    <scope>NUCLEOTIDE SEQUENCE [LARGE SCALE GENOMIC DNA]</scope>
    <source>
        <strain evidence="7 9">DSM 9581</strain>
    </source>
</reference>
<dbReference type="GO" id="GO:0036243">
    <property type="term" value="F:succinate-semialdehyde dehydrogenase (NADP+) activity"/>
    <property type="evidence" value="ECO:0007669"/>
    <property type="project" value="UniProtKB-EC"/>
</dbReference>
<dbReference type="Pfam" id="PF00171">
    <property type="entry name" value="Aldedh"/>
    <property type="match status" value="1"/>
</dbReference>
<dbReference type="Gene3D" id="3.40.605.10">
    <property type="entry name" value="Aldehyde Dehydrogenase, Chain A, domain 1"/>
    <property type="match status" value="1"/>
</dbReference>
<feature type="region of interest" description="Disordered" evidence="4">
    <location>
        <begin position="32"/>
        <end position="58"/>
    </location>
</feature>
<dbReference type="EC" id="1.2.1.79" evidence="7"/>
<protein>
    <submittedName>
        <fullName evidence="7">Succinate-semialdehyde dehydrogenase/glutarate-semialdehyde dehydrogenase</fullName>
        <ecNumber evidence="7">1.2.1.16</ecNumber>
        <ecNumber evidence="7">1.2.1.20</ecNumber>
        <ecNumber evidence="7">1.2.1.79</ecNumber>
    </submittedName>
    <submittedName>
        <fullName evidence="6">Succinic semialdehyde dehydrogenase</fullName>
    </submittedName>
</protein>
<dbReference type="EC" id="1.2.1.20" evidence="7"/>
<dbReference type="PANTHER" id="PTHR11699">
    <property type="entry name" value="ALDEHYDE DEHYDROGENASE-RELATED"/>
    <property type="match status" value="1"/>
</dbReference>
<dbReference type="SUPFAM" id="SSF53720">
    <property type="entry name" value="ALDH-like"/>
    <property type="match status" value="1"/>
</dbReference>
<name>A0A511FGN4_9CELL</name>
<dbReference type="InterPro" id="IPR029510">
    <property type="entry name" value="Ald_DH_CS_GLU"/>
</dbReference>
<evidence type="ECO:0000256" key="1">
    <source>
        <dbReference type="ARBA" id="ARBA00023002"/>
    </source>
</evidence>
<dbReference type="Proteomes" id="UP000564629">
    <property type="component" value="Unassembled WGS sequence"/>
</dbReference>
<feature type="domain" description="Aldehyde dehydrogenase" evidence="5">
    <location>
        <begin position="41"/>
        <end position="495"/>
    </location>
</feature>
<dbReference type="InterPro" id="IPR015590">
    <property type="entry name" value="Aldehyde_DH_dom"/>
</dbReference>
<dbReference type="OrthoDB" id="6882680at2"/>
<evidence type="ECO:0000259" key="5">
    <source>
        <dbReference type="Pfam" id="PF00171"/>
    </source>
</evidence>
<dbReference type="EMBL" id="JACHDN010000001">
    <property type="protein sequence ID" value="MBB5473786.1"/>
    <property type="molecule type" value="Genomic_DNA"/>
</dbReference>
<dbReference type="GO" id="GO:0102810">
    <property type="term" value="F:glutarate-semialdehyde dehydrogenase (NADP+) activity"/>
    <property type="evidence" value="ECO:0007669"/>
    <property type="project" value="UniProtKB-EC"/>
</dbReference>
<organism evidence="6 8">
    <name type="scientific">Cellulomonas hominis</name>
    <dbReference type="NCBI Taxonomy" id="156981"/>
    <lineage>
        <taxon>Bacteria</taxon>
        <taxon>Bacillati</taxon>
        <taxon>Actinomycetota</taxon>
        <taxon>Actinomycetes</taxon>
        <taxon>Micrococcales</taxon>
        <taxon>Cellulomonadaceae</taxon>
        <taxon>Cellulomonas</taxon>
    </lineage>
</organism>
<accession>A0A511FGN4</accession>
<keyword evidence="1 3" id="KW-0560">Oxidoreductase</keyword>
<proteinExistence type="inferred from homology"/>
<comment type="similarity">
    <text evidence="3">Belongs to the aldehyde dehydrogenase family.</text>
</comment>
<dbReference type="Gene3D" id="3.40.309.10">
    <property type="entry name" value="Aldehyde Dehydrogenase, Chain A, domain 2"/>
    <property type="match status" value="1"/>
</dbReference>
<dbReference type="EC" id="1.2.1.16" evidence="7"/>
<dbReference type="PROSITE" id="PS00687">
    <property type="entry name" value="ALDEHYDE_DEHYDR_GLU"/>
    <property type="match status" value="1"/>
</dbReference>
<evidence type="ECO:0000256" key="4">
    <source>
        <dbReference type="SAM" id="MobiDB-lite"/>
    </source>
</evidence>
<dbReference type="AlphaFoldDB" id="A0A511FGN4"/>
<reference evidence="6 8" key="1">
    <citation type="submission" date="2019-07" db="EMBL/GenBank/DDBJ databases">
        <title>Whole genome shotgun sequence of Cellulomonas hominis NBRC 16055.</title>
        <authorList>
            <person name="Hosoyama A."/>
            <person name="Uohara A."/>
            <person name="Ohji S."/>
            <person name="Ichikawa N."/>
        </authorList>
    </citation>
    <scope>NUCLEOTIDE SEQUENCE [LARGE SCALE GENOMIC DNA]</scope>
    <source>
        <strain evidence="6 8">NBRC 16055</strain>
    </source>
</reference>
<dbReference type="NCBIfam" id="NF006916">
    <property type="entry name" value="PRK09407.1"/>
    <property type="match status" value="1"/>
</dbReference>
<dbReference type="InterPro" id="IPR016162">
    <property type="entry name" value="Ald_DH_N"/>
</dbReference>
<dbReference type="InterPro" id="IPR016163">
    <property type="entry name" value="Ald_DH_C"/>
</dbReference>
<evidence type="ECO:0000313" key="6">
    <source>
        <dbReference type="EMBL" id="GEL48380.1"/>
    </source>
</evidence>
<feature type="active site" evidence="2">
    <location>
        <position position="268"/>
    </location>
</feature>
<evidence type="ECO:0000256" key="3">
    <source>
        <dbReference type="RuleBase" id="RU003345"/>
    </source>
</evidence>
<keyword evidence="8" id="KW-1185">Reference proteome</keyword>
<dbReference type="Proteomes" id="UP000321723">
    <property type="component" value="Unassembled WGS sequence"/>
</dbReference>
<dbReference type="RefSeq" id="WP_146840367.1">
    <property type="nucleotide sequence ID" value="NZ_BJVQ01000077.1"/>
</dbReference>
<gene>
    <name evidence="6" type="primary">gabD2</name>
    <name evidence="6" type="ORF">CHO01_34960</name>
    <name evidence="7" type="ORF">HNR08_002522</name>
</gene>
<dbReference type="InterPro" id="IPR016161">
    <property type="entry name" value="Ald_DH/histidinol_DH"/>
</dbReference>
<evidence type="ECO:0000313" key="7">
    <source>
        <dbReference type="EMBL" id="MBB5473786.1"/>
    </source>
</evidence>